<keyword evidence="6" id="KW-1185">Reference proteome</keyword>
<dbReference type="InterPro" id="IPR001322">
    <property type="entry name" value="Lamin_tail_dom"/>
</dbReference>
<dbReference type="PROSITE" id="PS00626">
    <property type="entry name" value="RCC1_2"/>
    <property type="match status" value="2"/>
</dbReference>
<dbReference type="AlphaFoldDB" id="A0A8J3ULA4"/>
<dbReference type="PANTHER" id="PTHR45622:SF76">
    <property type="entry name" value="HECT AND RLD DOMAIN CONTAINING E3 UBIQUITIN LIGASE 4, ISOFORM C"/>
    <property type="match status" value="1"/>
</dbReference>
<dbReference type="GO" id="GO:0005737">
    <property type="term" value="C:cytoplasm"/>
    <property type="evidence" value="ECO:0007669"/>
    <property type="project" value="TreeGrafter"/>
</dbReference>
<dbReference type="Pfam" id="PF00932">
    <property type="entry name" value="LTD"/>
    <property type="match status" value="1"/>
</dbReference>
<dbReference type="PROSITE" id="PS50012">
    <property type="entry name" value="RCC1_3"/>
    <property type="match status" value="7"/>
</dbReference>
<dbReference type="InterPro" id="IPR058923">
    <property type="entry name" value="RCC1-like_dom"/>
</dbReference>
<dbReference type="Proteomes" id="UP000644610">
    <property type="component" value="Unassembled WGS sequence"/>
</dbReference>
<evidence type="ECO:0000313" key="6">
    <source>
        <dbReference type="Proteomes" id="UP000644610"/>
    </source>
</evidence>
<evidence type="ECO:0000256" key="2">
    <source>
        <dbReference type="SAM" id="SignalP"/>
    </source>
</evidence>
<dbReference type="Gene3D" id="2.60.40.1260">
    <property type="entry name" value="Lamin Tail domain"/>
    <property type="match status" value="1"/>
</dbReference>
<protein>
    <recommendedName>
        <fullName evidence="7">Alpha-tubulin suppressor-like RCC1 family protein</fullName>
    </recommendedName>
</protein>
<evidence type="ECO:0000259" key="4">
    <source>
        <dbReference type="PROSITE" id="PS51841"/>
    </source>
</evidence>
<feature type="domain" description="Ig-like" evidence="3">
    <location>
        <begin position="381"/>
        <end position="462"/>
    </location>
</feature>
<dbReference type="PROSITE" id="PS51841">
    <property type="entry name" value="LTD"/>
    <property type="match status" value="1"/>
</dbReference>
<dbReference type="InterPro" id="IPR007110">
    <property type="entry name" value="Ig-like_dom"/>
</dbReference>
<dbReference type="EMBL" id="BOOQ01000003">
    <property type="protein sequence ID" value="GII44384.1"/>
    <property type="molecule type" value="Genomic_DNA"/>
</dbReference>
<dbReference type="Gene3D" id="2.130.10.30">
    <property type="entry name" value="Regulator of chromosome condensation 1/beta-lactamase-inhibitor protein II"/>
    <property type="match status" value="2"/>
</dbReference>
<feature type="domain" description="LTD" evidence="4">
    <location>
        <begin position="456"/>
        <end position="583"/>
    </location>
</feature>
<comment type="caution">
    <text evidence="5">The sequence shown here is derived from an EMBL/GenBank/DDBJ whole genome shotgun (WGS) entry which is preliminary data.</text>
</comment>
<accession>A0A8J3ULA4</accession>
<dbReference type="Pfam" id="PF25390">
    <property type="entry name" value="WD40_RLD"/>
    <property type="match status" value="1"/>
</dbReference>
<evidence type="ECO:0000256" key="1">
    <source>
        <dbReference type="ARBA" id="ARBA00022737"/>
    </source>
</evidence>
<proteinExistence type="predicted"/>
<evidence type="ECO:0000313" key="5">
    <source>
        <dbReference type="EMBL" id="GII44384.1"/>
    </source>
</evidence>
<dbReference type="InterPro" id="IPR009091">
    <property type="entry name" value="RCC1/BLIP-II"/>
</dbReference>
<dbReference type="Gene3D" id="2.60.40.2700">
    <property type="match status" value="1"/>
</dbReference>
<dbReference type="SUPFAM" id="SSF50985">
    <property type="entry name" value="RCC1/BLIP-II"/>
    <property type="match status" value="2"/>
</dbReference>
<dbReference type="InterPro" id="IPR051709">
    <property type="entry name" value="Ub-ligase/GTPase-reg"/>
</dbReference>
<evidence type="ECO:0000259" key="3">
    <source>
        <dbReference type="PROSITE" id="PS50835"/>
    </source>
</evidence>
<dbReference type="PANTHER" id="PTHR45622">
    <property type="entry name" value="UBIQUITIN-PROTEIN LIGASE E3A-RELATED"/>
    <property type="match status" value="1"/>
</dbReference>
<dbReference type="SUPFAM" id="SSF74853">
    <property type="entry name" value="Lamin A/C globular tail domain"/>
    <property type="match status" value="1"/>
</dbReference>
<dbReference type="InterPro" id="IPR000408">
    <property type="entry name" value="Reg_chr_condens"/>
</dbReference>
<dbReference type="InterPro" id="IPR036415">
    <property type="entry name" value="Lamin_tail_dom_sf"/>
</dbReference>
<organism evidence="5 6">
    <name type="scientific">Planotetraspora silvatica</name>
    <dbReference type="NCBI Taxonomy" id="234614"/>
    <lineage>
        <taxon>Bacteria</taxon>
        <taxon>Bacillati</taxon>
        <taxon>Actinomycetota</taxon>
        <taxon>Actinomycetes</taxon>
        <taxon>Streptosporangiales</taxon>
        <taxon>Streptosporangiaceae</taxon>
        <taxon>Planotetraspora</taxon>
    </lineage>
</organism>
<reference evidence="5" key="1">
    <citation type="submission" date="2021-01" db="EMBL/GenBank/DDBJ databases">
        <title>Whole genome shotgun sequence of Planotetraspora silvatica NBRC 100141.</title>
        <authorList>
            <person name="Komaki H."/>
            <person name="Tamura T."/>
        </authorList>
    </citation>
    <scope>NUCLEOTIDE SEQUENCE</scope>
    <source>
        <strain evidence="5">NBRC 100141</strain>
    </source>
</reference>
<keyword evidence="2" id="KW-0732">Signal</keyword>
<evidence type="ECO:0008006" key="7">
    <source>
        <dbReference type="Google" id="ProtNLM"/>
    </source>
</evidence>
<dbReference type="PRINTS" id="PR00633">
    <property type="entry name" value="RCCNDNSATION"/>
</dbReference>
<dbReference type="PROSITE" id="PS50835">
    <property type="entry name" value="IG_LIKE"/>
    <property type="match status" value="1"/>
</dbReference>
<gene>
    <name evidence="5" type="ORF">Psi02_08080</name>
</gene>
<keyword evidence="1" id="KW-0677">Repeat</keyword>
<name>A0A8J3ULA4_9ACTN</name>
<feature type="signal peptide" evidence="2">
    <location>
        <begin position="1"/>
        <end position="25"/>
    </location>
</feature>
<sequence length="589" mass="60983">MRTAAVGAVLAVSAAGVAVTGPAAAASGDTSGAYAWGDNSVGQLGMGSTDNLSSPAAVHAVSQVTQIAAGGFHSLALRSDGTVWGWGDNTRGELGNGGYAAPTPVPVQVSGLTGIVQVAAGLGYSLALRSDGTVWAWGINTDGQLGDGTTTDRRTPVKVSGLIGVTQIAAGGFHSLALRSNGTVRAWGWNYAGQLGNGTTTRRTTPSAVSGLTKVTRIAVGREHSLARRSDGTVWAWGSNGYGQLGDGTTTQRRTPVKVSGLTGVTQIAAGDSHNLAVRSDGTVRAWGINPSGQLGDGTSTQRNRPVTVSGLTNVVQVSAGGDDSFALRSDGTVRAWGDNRFRQLGDGTTTNRHTPVIVRGLSSVTQVSAGFWHTLAKVGPPVLTAKASISGTRIVGDKLTCKATFIGTTSVRYSWVRDAKVAIPGATAATYTQVAADGGHKLTCNVFGNNGEGTTSTSAITTVKASPLQITKIYYDAPGTDTVANTSLNGEYVQIKNLGTSAKTLTGWTLQDKATPRSTYTFGTFTLGAGKTLTIRTGKGTNTSTTRYWGRTYAVWNNDTDYAYLRNPAKTLIDYCSYSSTKVDYKTC</sequence>
<feature type="chain" id="PRO_5035152127" description="Alpha-tubulin suppressor-like RCC1 family protein" evidence="2">
    <location>
        <begin position="26"/>
        <end position="589"/>
    </location>
</feature>